<accession>A0A8S5PKL5</accession>
<reference evidence="1" key="1">
    <citation type="journal article" date="2021" name="Proc. Natl. Acad. Sci. U.S.A.">
        <title>A Catalog of Tens of Thousands of Viruses from Human Metagenomes Reveals Hidden Associations with Chronic Diseases.</title>
        <authorList>
            <person name="Tisza M.J."/>
            <person name="Buck C.B."/>
        </authorList>
    </citation>
    <scope>NUCLEOTIDE SEQUENCE</scope>
    <source>
        <strain evidence="1">CtsK93</strain>
    </source>
</reference>
<sequence length="40" mass="4353">MNILCALESAIFSSVQSKPAFSKFIMTAEASSIVYKTIKP</sequence>
<dbReference type="EMBL" id="BK015446">
    <property type="protein sequence ID" value="DAE07117.1"/>
    <property type="molecule type" value="Genomic_DNA"/>
</dbReference>
<protein>
    <submittedName>
        <fullName evidence="1">Uncharacterized protein</fullName>
    </submittedName>
</protein>
<name>A0A8S5PKL5_9CAUD</name>
<proteinExistence type="predicted"/>
<organism evidence="1">
    <name type="scientific">Myoviridae sp. ctsK93</name>
    <dbReference type="NCBI Taxonomy" id="2825190"/>
    <lineage>
        <taxon>Viruses</taxon>
        <taxon>Duplodnaviria</taxon>
        <taxon>Heunggongvirae</taxon>
        <taxon>Uroviricota</taxon>
        <taxon>Caudoviricetes</taxon>
    </lineage>
</organism>
<evidence type="ECO:0000313" key="1">
    <source>
        <dbReference type="EMBL" id="DAE07117.1"/>
    </source>
</evidence>